<dbReference type="SUPFAM" id="SSF57716">
    <property type="entry name" value="Glucocorticoid receptor-like (DNA-binding domain)"/>
    <property type="match status" value="1"/>
</dbReference>
<comment type="caution">
    <text evidence="8">The sequence shown here is derived from an EMBL/GenBank/DDBJ whole genome shotgun (WGS) entry which is preliminary data.</text>
</comment>
<evidence type="ECO:0000313" key="9">
    <source>
        <dbReference type="Proteomes" id="UP001159042"/>
    </source>
</evidence>
<evidence type="ECO:0000256" key="2">
    <source>
        <dbReference type="ARBA" id="ARBA00022723"/>
    </source>
</evidence>
<name>A0AAV8VFZ6_9CUCU</name>
<dbReference type="AlphaFoldDB" id="A0AAV8VFZ6"/>
<evidence type="ECO:0000256" key="1">
    <source>
        <dbReference type="ARBA" id="ARBA00001968"/>
    </source>
</evidence>
<comment type="cofactor">
    <cofactor evidence="1">
        <name>a divalent metal cation</name>
        <dbReference type="ChEBI" id="CHEBI:60240"/>
    </cofactor>
</comment>
<dbReference type="Pfam" id="PF13359">
    <property type="entry name" value="DDE_Tnp_4"/>
    <property type="match status" value="1"/>
</dbReference>
<keyword evidence="3 6" id="KW-0863">Zinc-finger</keyword>
<proteinExistence type="predicted"/>
<evidence type="ECO:0000259" key="7">
    <source>
        <dbReference type="PROSITE" id="PS50950"/>
    </source>
</evidence>
<dbReference type="Pfam" id="PF05485">
    <property type="entry name" value="THAP"/>
    <property type="match status" value="1"/>
</dbReference>
<dbReference type="GO" id="GO:0003677">
    <property type="term" value="F:DNA binding"/>
    <property type="evidence" value="ECO:0007669"/>
    <property type="project" value="UniProtKB-UniRule"/>
</dbReference>
<dbReference type="PROSITE" id="PS50950">
    <property type="entry name" value="ZF_THAP"/>
    <property type="match status" value="1"/>
</dbReference>
<evidence type="ECO:0000256" key="6">
    <source>
        <dbReference type="PROSITE-ProRule" id="PRU00309"/>
    </source>
</evidence>
<evidence type="ECO:0000256" key="5">
    <source>
        <dbReference type="ARBA" id="ARBA00023125"/>
    </source>
</evidence>
<dbReference type="EMBL" id="JANEYG010000101">
    <property type="protein sequence ID" value="KAJ8913154.1"/>
    <property type="molecule type" value="Genomic_DNA"/>
</dbReference>
<accession>A0AAV8VFZ6</accession>
<dbReference type="PANTHER" id="PTHR23080">
    <property type="entry name" value="THAP DOMAIN PROTEIN"/>
    <property type="match status" value="1"/>
</dbReference>
<feature type="domain" description="THAP-type" evidence="7">
    <location>
        <begin position="1"/>
        <end position="95"/>
    </location>
</feature>
<keyword evidence="4" id="KW-0862">Zinc</keyword>
<sequence length="501" mass="57228">MSEKKKNYKYCIVPKCTNTSTNAPQKLFISLPSDHKLRKAWQRAMRRSDFVSNKGTKFCCEDHFNVKEDIENYQYIKTMKGGRIKLKPGVIPHIFNCQKECSSLHTSKHRPLPQKREQQALIEELLDKNLANEDGHLIANMQEEIKIQEPSLIDRGVQVNLKPSRRSKAIQCLDTDFVPITSKKRKLEDISKKSNKKQRKHESLSPQLGSSINLLVSTSDYSVISSTSAFSISDMSAECNQIWNTSEYAQKRAIYLIEKNPKLYLGIPSNSLFIIDMILADDFCLSVTKISSIIRNCIPLLAKCLKPFVQWKSLTEVQQQLPIAFRHRYKKDCFEISIQKASNPIHQSFSWSQYKGCNTIKYLIGCSPDGLISFISSGFGGRTTDKMIVEKSGLLTMVENGAQIMADRGFKHLEEQLAAKNAQLVRPPSVSSQHKSSKKEVKEAKRIASLRIHIERVISRIREFHMLQPHARINLQLIKYIDLIVQIACGIINIQDFLIKE</sequence>
<keyword evidence="9" id="KW-1185">Reference proteome</keyword>
<protein>
    <recommendedName>
        <fullName evidence="7">THAP-type domain-containing protein</fullName>
    </recommendedName>
</protein>
<evidence type="ECO:0000256" key="4">
    <source>
        <dbReference type="ARBA" id="ARBA00022833"/>
    </source>
</evidence>
<dbReference type="GO" id="GO:0008270">
    <property type="term" value="F:zinc ion binding"/>
    <property type="evidence" value="ECO:0007669"/>
    <property type="project" value="UniProtKB-KW"/>
</dbReference>
<organism evidence="8 9">
    <name type="scientific">Exocentrus adspersus</name>
    <dbReference type="NCBI Taxonomy" id="1586481"/>
    <lineage>
        <taxon>Eukaryota</taxon>
        <taxon>Metazoa</taxon>
        <taxon>Ecdysozoa</taxon>
        <taxon>Arthropoda</taxon>
        <taxon>Hexapoda</taxon>
        <taxon>Insecta</taxon>
        <taxon>Pterygota</taxon>
        <taxon>Neoptera</taxon>
        <taxon>Endopterygota</taxon>
        <taxon>Coleoptera</taxon>
        <taxon>Polyphaga</taxon>
        <taxon>Cucujiformia</taxon>
        <taxon>Chrysomeloidea</taxon>
        <taxon>Cerambycidae</taxon>
        <taxon>Lamiinae</taxon>
        <taxon>Acanthocinini</taxon>
        <taxon>Exocentrus</taxon>
    </lineage>
</organism>
<evidence type="ECO:0000313" key="8">
    <source>
        <dbReference type="EMBL" id="KAJ8913154.1"/>
    </source>
</evidence>
<reference evidence="8 9" key="1">
    <citation type="journal article" date="2023" name="Insect Mol. Biol.">
        <title>Genome sequencing provides insights into the evolution of gene families encoding plant cell wall-degrading enzymes in longhorned beetles.</title>
        <authorList>
            <person name="Shin N.R."/>
            <person name="Okamura Y."/>
            <person name="Kirsch R."/>
            <person name="Pauchet Y."/>
        </authorList>
    </citation>
    <scope>NUCLEOTIDE SEQUENCE [LARGE SCALE GENOMIC DNA]</scope>
    <source>
        <strain evidence="8">EAD_L_NR</strain>
    </source>
</reference>
<dbReference type="InterPro" id="IPR027806">
    <property type="entry name" value="HARBI1_dom"/>
</dbReference>
<dbReference type="Proteomes" id="UP001159042">
    <property type="component" value="Unassembled WGS sequence"/>
</dbReference>
<dbReference type="SMART" id="SM00980">
    <property type="entry name" value="THAP"/>
    <property type="match status" value="1"/>
</dbReference>
<keyword evidence="2" id="KW-0479">Metal-binding</keyword>
<evidence type="ECO:0000256" key="3">
    <source>
        <dbReference type="ARBA" id="ARBA00022771"/>
    </source>
</evidence>
<keyword evidence="5 6" id="KW-0238">DNA-binding</keyword>
<gene>
    <name evidence="8" type="ORF">NQ315_006072</name>
</gene>
<dbReference type="InterPro" id="IPR006612">
    <property type="entry name" value="THAP_Znf"/>
</dbReference>